<feature type="active site" description="Proton donor" evidence="5">
    <location>
        <position position="126"/>
    </location>
</feature>
<dbReference type="EMBL" id="CYHH01000002">
    <property type="protein sequence ID" value="CUB05989.1"/>
    <property type="molecule type" value="Genomic_DNA"/>
</dbReference>
<dbReference type="InterPro" id="IPR000182">
    <property type="entry name" value="GNAT_dom"/>
</dbReference>
<accession>A0A0K6ISD1</accession>
<dbReference type="PANTHER" id="PTHR43420:SF44">
    <property type="entry name" value="ACETYLTRANSFERASE YPEA"/>
    <property type="match status" value="1"/>
</dbReference>
<dbReference type="PANTHER" id="PTHR43420">
    <property type="entry name" value="ACETYLTRANSFERASE"/>
    <property type="match status" value="1"/>
</dbReference>
<dbReference type="SUPFAM" id="SSF55729">
    <property type="entry name" value="Acyl-CoA N-acyltransferases (Nat)"/>
    <property type="match status" value="1"/>
</dbReference>
<keyword evidence="2 5" id="KW-0963">Cytoplasm</keyword>
<reference evidence="8" key="1">
    <citation type="submission" date="2015-08" db="EMBL/GenBank/DDBJ databases">
        <authorList>
            <person name="Babu N.S."/>
            <person name="Beckwith C.J."/>
            <person name="Beseler K.G."/>
            <person name="Brison A."/>
            <person name="Carone J.V."/>
            <person name="Caskin T.P."/>
            <person name="Diamond M."/>
            <person name="Durham M.E."/>
            <person name="Foxe J.M."/>
            <person name="Go M."/>
            <person name="Henderson B.A."/>
            <person name="Jones I.B."/>
            <person name="McGettigan J.A."/>
            <person name="Micheletti S.J."/>
            <person name="Nasrallah M.E."/>
            <person name="Ortiz D."/>
            <person name="Piller C.R."/>
            <person name="Privatt S.R."/>
            <person name="Schneider S.L."/>
            <person name="Sharp S."/>
            <person name="Smith T.C."/>
            <person name="Stanton J.D."/>
            <person name="Ullery H.E."/>
            <person name="Wilson R.J."/>
            <person name="Serrano M.G."/>
            <person name="Buck G."/>
            <person name="Lee V."/>
            <person name="Wang Y."/>
            <person name="Carvalho R."/>
            <person name="Voegtly L."/>
            <person name="Shi R."/>
            <person name="Duckworth R."/>
            <person name="Johnson A."/>
            <person name="Loviza R."/>
            <person name="Walstead R."/>
            <person name="Shah Z."/>
            <person name="Kiflezghi M."/>
            <person name="Wade K."/>
            <person name="Ball S.L."/>
            <person name="Bradley K.W."/>
            <person name="Asai D.J."/>
            <person name="Bowman C.A."/>
            <person name="Russell D.A."/>
            <person name="Pope W.H."/>
            <person name="Jacobs-Sera D."/>
            <person name="Hendrix R.W."/>
            <person name="Hatfull G.F."/>
        </authorList>
    </citation>
    <scope>NUCLEOTIDE SEQUENCE [LARGE SCALE GENOMIC DNA]</scope>
    <source>
        <strain evidence="8">JCM 19170</strain>
    </source>
</reference>
<evidence type="ECO:0000259" key="6">
    <source>
        <dbReference type="PROSITE" id="PS51186"/>
    </source>
</evidence>
<evidence type="ECO:0000256" key="1">
    <source>
        <dbReference type="ARBA" id="ARBA00005395"/>
    </source>
</evidence>
<evidence type="ECO:0000313" key="7">
    <source>
        <dbReference type="EMBL" id="CUB05989.1"/>
    </source>
</evidence>
<gene>
    <name evidence="5" type="primary">rimI</name>
    <name evidence="7" type="ORF">Ga0061068_102237</name>
</gene>
<dbReference type="GO" id="GO:0008999">
    <property type="term" value="F:protein-N-terminal-alanine acetyltransferase activity"/>
    <property type="evidence" value="ECO:0007669"/>
    <property type="project" value="UniProtKB-UniRule"/>
</dbReference>
<dbReference type="Gene3D" id="3.40.630.30">
    <property type="match status" value="1"/>
</dbReference>
<keyword evidence="8" id="KW-1185">Reference proteome</keyword>
<feature type="domain" description="N-acetyltransferase" evidence="6">
    <location>
        <begin position="4"/>
        <end position="159"/>
    </location>
</feature>
<keyword evidence="4 5" id="KW-0012">Acyltransferase</keyword>
<feature type="binding site" evidence="5">
    <location>
        <position position="119"/>
    </location>
    <ligand>
        <name>acetyl-CoA</name>
        <dbReference type="ChEBI" id="CHEBI:57288"/>
    </ligand>
</feature>
<comment type="similarity">
    <text evidence="1 5">Belongs to the acetyltransferase family. RimI subfamily.</text>
</comment>
<proteinExistence type="inferred from homology"/>
<dbReference type="GO" id="GO:0005737">
    <property type="term" value="C:cytoplasm"/>
    <property type="evidence" value="ECO:0007669"/>
    <property type="project" value="UniProtKB-SubCell"/>
</dbReference>
<dbReference type="Proteomes" id="UP000182108">
    <property type="component" value="Unassembled WGS sequence"/>
</dbReference>
<protein>
    <recommendedName>
        <fullName evidence="5">[Ribosomal protein bS18]-alanine N-acetyltransferase</fullName>
        <ecNumber evidence="5">2.3.1.266</ecNumber>
    </recommendedName>
</protein>
<feature type="binding site" evidence="5">
    <location>
        <begin position="80"/>
        <end position="82"/>
    </location>
    <ligand>
        <name>acetyl-CoA</name>
        <dbReference type="ChEBI" id="CHEBI:57288"/>
    </ligand>
</feature>
<evidence type="ECO:0000256" key="2">
    <source>
        <dbReference type="ARBA" id="ARBA00022490"/>
    </source>
</evidence>
<dbReference type="AlphaFoldDB" id="A0A0K6ISD1"/>
<dbReference type="InterPro" id="IPR043690">
    <property type="entry name" value="RimI"/>
</dbReference>
<comment type="subcellular location">
    <subcellularLocation>
        <location evidence="5">Cytoplasm</location>
    </subcellularLocation>
</comment>
<keyword evidence="3 5" id="KW-0808">Transferase</keyword>
<feature type="active site" description="Proton acceptor" evidence="5">
    <location>
        <position position="114"/>
    </location>
</feature>
<evidence type="ECO:0000256" key="3">
    <source>
        <dbReference type="ARBA" id="ARBA00022679"/>
    </source>
</evidence>
<dbReference type="InterPro" id="IPR050680">
    <property type="entry name" value="YpeA/RimI_acetyltransf"/>
</dbReference>
<evidence type="ECO:0000256" key="4">
    <source>
        <dbReference type="ARBA" id="ARBA00023315"/>
    </source>
</evidence>
<dbReference type="InterPro" id="IPR016181">
    <property type="entry name" value="Acyl_CoA_acyltransferase"/>
</dbReference>
<dbReference type="NCBIfam" id="TIGR01575">
    <property type="entry name" value="rimI"/>
    <property type="match status" value="1"/>
</dbReference>
<organism evidence="7 8">
    <name type="scientific">Tepidiphilus thermophilus</name>
    <dbReference type="NCBI Taxonomy" id="876478"/>
    <lineage>
        <taxon>Bacteria</taxon>
        <taxon>Pseudomonadati</taxon>
        <taxon>Pseudomonadota</taxon>
        <taxon>Hydrogenophilia</taxon>
        <taxon>Hydrogenophilales</taxon>
        <taxon>Hydrogenophilaceae</taxon>
        <taxon>Tepidiphilus</taxon>
    </lineage>
</organism>
<dbReference type="CDD" id="cd04301">
    <property type="entry name" value="NAT_SF"/>
    <property type="match status" value="1"/>
</dbReference>
<dbReference type="InterPro" id="IPR006464">
    <property type="entry name" value="AcTrfase_RimI/Ard1"/>
</dbReference>
<dbReference type="EC" id="2.3.1.266" evidence="5"/>
<comment type="caution">
    <text evidence="5">Lacks conserved residue(s) required for the propagation of feature annotation.</text>
</comment>
<dbReference type="Pfam" id="PF00583">
    <property type="entry name" value="Acetyltransf_1"/>
    <property type="match status" value="1"/>
</dbReference>
<sequence length="160" mass="17966">MNWLRLRTMREDDLPWVVALERDAQEVPWSEKSFREALAAGYACWVAEVLSGDDPATALAEPVGFLILLLVAGEAEILNLAITPTHRGRGLGREMLEAALDEARERGAARVWLEVRVSNQAAIALYQRSGFTIVARRRGYYATREGAREDALVMQRELVR</sequence>
<comment type="catalytic activity">
    <reaction evidence="5">
        <text>N-terminal L-alanyl-[ribosomal protein bS18] + acetyl-CoA = N-terminal N(alpha)-acetyl-L-alanyl-[ribosomal protein bS18] + CoA + H(+)</text>
        <dbReference type="Rhea" id="RHEA:43756"/>
        <dbReference type="Rhea" id="RHEA-COMP:10676"/>
        <dbReference type="Rhea" id="RHEA-COMP:10677"/>
        <dbReference type="ChEBI" id="CHEBI:15378"/>
        <dbReference type="ChEBI" id="CHEBI:57287"/>
        <dbReference type="ChEBI" id="CHEBI:57288"/>
        <dbReference type="ChEBI" id="CHEBI:64718"/>
        <dbReference type="ChEBI" id="CHEBI:83683"/>
        <dbReference type="EC" id="2.3.1.266"/>
    </reaction>
</comment>
<dbReference type="HAMAP" id="MF_02210">
    <property type="entry name" value="RimI"/>
    <property type="match status" value="1"/>
</dbReference>
<dbReference type="PROSITE" id="PS51186">
    <property type="entry name" value="GNAT"/>
    <property type="match status" value="1"/>
</dbReference>
<name>A0A0K6ISD1_9PROT</name>
<dbReference type="RefSeq" id="WP_055422944.1">
    <property type="nucleotide sequence ID" value="NZ_CYHH01000002.1"/>
</dbReference>
<evidence type="ECO:0000313" key="8">
    <source>
        <dbReference type="Proteomes" id="UP000182108"/>
    </source>
</evidence>
<comment type="function">
    <text evidence="5">Acetylates the N-terminal alanine of ribosomal protein bS18.</text>
</comment>
<evidence type="ECO:0000256" key="5">
    <source>
        <dbReference type="HAMAP-Rule" id="MF_02210"/>
    </source>
</evidence>